<dbReference type="EMBL" id="JAUOZU010000022">
    <property type="protein sequence ID" value="MDO6966829.1"/>
    <property type="molecule type" value="Genomic_DNA"/>
</dbReference>
<sequence length="168" mass="17976">MDLSTVAVNPPGARTIAELQALEGQVVGISPWISVDQARINAFADITEDHQFIHIDPVRAAQSPFGGTIAHGFLTLSLMSRMAETALPAIAEASATVNYGFDRIRFLSPVPAGSEIRGKFQLDKVTPKAGGQTLFQYSVDVEIKGASRPAVAANWLILALSDSKENEE</sequence>
<dbReference type="InterPro" id="IPR029069">
    <property type="entry name" value="HotDog_dom_sf"/>
</dbReference>
<keyword evidence="3" id="KW-1185">Reference proteome</keyword>
<proteinExistence type="predicted"/>
<reference evidence="2" key="2">
    <citation type="submission" date="2023-07" db="EMBL/GenBank/DDBJ databases">
        <authorList>
            <person name="Shen H."/>
        </authorList>
    </citation>
    <scope>NUCLEOTIDE SEQUENCE</scope>
    <source>
        <strain evidence="2">TNR-22</strain>
    </source>
</reference>
<gene>
    <name evidence="2" type="ORF">Q4481_22985</name>
</gene>
<dbReference type="RefSeq" id="WP_304378758.1">
    <property type="nucleotide sequence ID" value="NZ_JAUOZU010000022.1"/>
</dbReference>
<dbReference type="InterPro" id="IPR039375">
    <property type="entry name" value="NodN-like"/>
</dbReference>
<evidence type="ECO:0000313" key="3">
    <source>
        <dbReference type="Proteomes" id="UP001174932"/>
    </source>
</evidence>
<reference evidence="2" key="1">
    <citation type="journal article" date="2015" name="Int. J. Syst. Evol. Microbiol.">
        <title>Rhizobium alvei sp. nov., isolated from a freshwater river.</title>
        <authorList>
            <person name="Sheu S.Y."/>
            <person name="Huang H.W."/>
            <person name="Young C.C."/>
            <person name="Chen W.M."/>
        </authorList>
    </citation>
    <scope>NUCLEOTIDE SEQUENCE</scope>
    <source>
        <strain evidence="2">TNR-22</strain>
    </source>
</reference>
<dbReference type="Pfam" id="PF01575">
    <property type="entry name" value="MaoC_dehydratas"/>
    <property type="match status" value="1"/>
</dbReference>
<dbReference type="PANTHER" id="PTHR42993:SF1">
    <property type="entry name" value="MAOC-LIKE DEHYDRATASE DOMAIN-CONTAINING PROTEIN"/>
    <property type="match status" value="1"/>
</dbReference>
<protein>
    <submittedName>
        <fullName evidence="2">MaoC family dehydratase</fullName>
    </submittedName>
</protein>
<dbReference type="SUPFAM" id="SSF54637">
    <property type="entry name" value="Thioesterase/thiol ester dehydrase-isomerase"/>
    <property type="match status" value="1"/>
</dbReference>
<organism evidence="2 3">
    <name type="scientific">Rhizobium alvei</name>
    <dbReference type="NCBI Taxonomy" id="1132659"/>
    <lineage>
        <taxon>Bacteria</taxon>
        <taxon>Pseudomonadati</taxon>
        <taxon>Pseudomonadota</taxon>
        <taxon>Alphaproteobacteria</taxon>
        <taxon>Hyphomicrobiales</taxon>
        <taxon>Rhizobiaceae</taxon>
        <taxon>Rhizobium/Agrobacterium group</taxon>
        <taxon>Rhizobium</taxon>
    </lineage>
</organism>
<evidence type="ECO:0000313" key="2">
    <source>
        <dbReference type="EMBL" id="MDO6966829.1"/>
    </source>
</evidence>
<feature type="domain" description="MaoC-like" evidence="1">
    <location>
        <begin position="21"/>
        <end position="126"/>
    </location>
</feature>
<evidence type="ECO:0000259" key="1">
    <source>
        <dbReference type="Pfam" id="PF01575"/>
    </source>
</evidence>
<dbReference type="CDD" id="cd03450">
    <property type="entry name" value="NodN"/>
    <property type="match status" value="1"/>
</dbReference>
<dbReference type="Proteomes" id="UP001174932">
    <property type="component" value="Unassembled WGS sequence"/>
</dbReference>
<dbReference type="InterPro" id="IPR002539">
    <property type="entry name" value="MaoC-like_dom"/>
</dbReference>
<name>A0ABT8YSY0_9HYPH</name>
<dbReference type="Gene3D" id="3.10.129.10">
    <property type="entry name" value="Hotdog Thioesterase"/>
    <property type="match status" value="1"/>
</dbReference>
<dbReference type="PANTHER" id="PTHR42993">
    <property type="entry name" value="MAOC-LIKE DEHYDRATASE DOMAIN-CONTAINING PROTEIN"/>
    <property type="match status" value="1"/>
</dbReference>
<accession>A0ABT8YSY0</accession>
<comment type="caution">
    <text evidence="2">The sequence shown here is derived from an EMBL/GenBank/DDBJ whole genome shotgun (WGS) entry which is preliminary data.</text>
</comment>